<evidence type="ECO:0000256" key="8">
    <source>
        <dbReference type="ARBA" id="ARBA00022825"/>
    </source>
</evidence>
<evidence type="ECO:0000256" key="6">
    <source>
        <dbReference type="ARBA" id="ARBA00022729"/>
    </source>
</evidence>
<dbReference type="GO" id="GO:0016485">
    <property type="term" value="P:protein processing"/>
    <property type="evidence" value="ECO:0007669"/>
    <property type="project" value="TreeGrafter"/>
</dbReference>
<dbReference type="PROSITE" id="PS51892">
    <property type="entry name" value="SUBTILASE"/>
    <property type="match status" value="1"/>
</dbReference>
<dbReference type="GO" id="GO:0005886">
    <property type="term" value="C:plasma membrane"/>
    <property type="evidence" value="ECO:0007669"/>
    <property type="project" value="UniProtKB-SubCell"/>
</dbReference>
<protein>
    <submittedName>
        <fullName evidence="15">Type VII secretion-associated serine protease mycosin</fullName>
    </submittedName>
</protein>
<gene>
    <name evidence="15" type="primary">mycP</name>
    <name evidence="15" type="ORF">HZU40_10600</name>
</gene>
<proteinExistence type="inferred from homology"/>
<keyword evidence="5" id="KW-0812">Transmembrane</keyword>
<dbReference type="SUPFAM" id="SSF52743">
    <property type="entry name" value="Subtilisin-like"/>
    <property type="match status" value="1"/>
</dbReference>
<evidence type="ECO:0000256" key="7">
    <source>
        <dbReference type="ARBA" id="ARBA00022801"/>
    </source>
</evidence>
<evidence type="ECO:0000256" key="5">
    <source>
        <dbReference type="ARBA" id="ARBA00022692"/>
    </source>
</evidence>
<dbReference type="Pfam" id="PF00082">
    <property type="entry name" value="Peptidase_S8"/>
    <property type="match status" value="1"/>
</dbReference>
<evidence type="ECO:0000256" key="10">
    <source>
        <dbReference type="ARBA" id="ARBA00023136"/>
    </source>
</evidence>
<organism evidence="15 16">
    <name type="scientific">Mycolicibacterium fluoranthenivorans</name>
    <dbReference type="NCBI Taxonomy" id="258505"/>
    <lineage>
        <taxon>Bacteria</taxon>
        <taxon>Bacillati</taxon>
        <taxon>Actinomycetota</taxon>
        <taxon>Actinomycetes</taxon>
        <taxon>Mycobacteriales</taxon>
        <taxon>Mycobacteriaceae</taxon>
        <taxon>Mycolicibacterium</taxon>
    </lineage>
</organism>
<dbReference type="NCBIfam" id="TIGR03921">
    <property type="entry name" value="T7SS_mycosin"/>
    <property type="match status" value="1"/>
</dbReference>
<evidence type="ECO:0000256" key="9">
    <source>
        <dbReference type="ARBA" id="ARBA00022989"/>
    </source>
</evidence>
<dbReference type="PROSITE" id="PS00137">
    <property type="entry name" value="SUBTILASE_HIS"/>
    <property type="match status" value="1"/>
</dbReference>
<evidence type="ECO:0000313" key="15">
    <source>
        <dbReference type="EMBL" id="QNJ94660.1"/>
    </source>
</evidence>
<dbReference type="GO" id="GO:0004252">
    <property type="term" value="F:serine-type endopeptidase activity"/>
    <property type="evidence" value="ECO:0007669"/>
    <property type="project" value="UniProtKB-UniRule"/>
</dbReference>
<dbReference type="InterPro" id="IPR036852">
    <property type="entry name" value="Peptidase_S8/S53_dom_sf"/>
</dbReference>
<dbReference type="InterPro" id="IPR000209">
    <property type="entry name" value="Peptidase_S8/S53_dom"/>
</dbReference>
<evidence type="ECO:0000256" key="2">
    <source>
        <dbReference type="ARBA" id="ARBA00011073"/>
    </source>
</evidence>
<reference evidence="15 16" key="1">
    <citation type="submission" date="2020-07" db="EMBL/GenBank/DDBJ databases">
        <title>Draft genome sequence of four isobutane-metabolizing strains capable of cometabolically degrading diverse ether contaminants.</title>
        <authorList>
            <person name="Chen W."/>
            <person name="Faulkner N."/>
            <person name="Smith C."/>
            <person name="Hyman M."/>
        </authorList>
    </citation>
    <scope>NUCLEOTIDE SEQUENCE [LARGE SCALE GENOMIC DNA]</scope>
    <source>
        <strain evidence="15 16">2A</strain>
    </source>
</reference>
<evidence type="ECO:0000256" key="11">
    <source>
        <dbReference type="PROSITE-ProRule" id="PRU01240"/>
    </source>
</evidence>
<dbReference type="InterPro" id="IPR023827">
    <property type="entry name" value="Peptidase_S8_Asp-AS"/>
</dbReference>
<feature type="domain" description="Peptidase S8/S53" evidence="14">
    <location>
        <begin position="98"/>
        <end position="386"/>
    </location>
</feature>
<feature type="active site" description="Charge relay system" evidence="11">
    <location>
        <position position="138"/>
    </location>
</feature>
<dbReference type="InterPro" id="IPR015500">
    <property type="entry name" value="Peptidase_S8_subtilisin-rel"/>
</dbReference>
<keyword evidence="3" id="KW-1003">Cell membrane</keyword>
<dbReference type="AlphaFoldDB" id="A0A7G8PJZ4"/>
<dbReference type="PRINTS" id="PR00723">
    <property type="entry name" value="SUBTILISIN"/>
</dbReference>
<dbReference type="PROSITE" id="PS00136">
    <property type="entry name" value="SUBTILASE_ASP"/>
    <property type="match status" value="1"/>
</dbReference>
<evidence type="ECO:0000256" key="13">
    <source>
        <dbReference type="SAM" id="SignalP"/>
    </source>
</evidence>
<feature type="signal peptide" evidence="13">
    <location>
        <begin position="1"/>
        <end position="42"/>
    </location>
</feature>
<dbReference type="KEGG" id="mflu:HZU40_10600"/>
<dbReference type="EMBL" id="CP059894">
    <property type="protein sequence ID" value="QNJ94660.1"/>
    <property type="molecule type" value="Genomic_DNA"/>
</dbReference>
<evidence type="ECO:0000256" key="3">
    <source>
        <dbReference type="ARBA" id="ARBA00022475"/>
    </source>
</evidence>
<dbReference type="PROSITE" id="PS00138">
    <property type="entry name" value="SUBTILASE_SER"/>
    <property type="match status" value="1"/>
</dbReference>
<keyword evidence="6 13" id="KW-0732">Signal</keyword>
<dbReference type="PANTHER" id="PTHR42884">
    <property type="entry name" value="PROPROTEIN CONVERTASE SUBTILISIN/KEXIN-RELATED"/>
    <property type="match status" value="1"/>
</dbReference>
<sequence length="468" mass="47132">MGRRSLRYRAAYGSAVVTRVTRPIAAAALVIASLSSAPPANAVGPPTVDGTLLPAPGPAAAPYRTEQFKACATTSGAAASRRVPARPDLRAAWAVTRGAGQTVAVIDTGVARHRLLPRLIPGGDFVSTGDGTQDCDGHGTIVAGLIGSAPDEESGFSGVAPEATILGIRQSSSRFREVGGAEGVGDVDTLAASVRLAADLGATVINISTVACVAAGEALDDRALGAALAYAVEVKNAVVVAAAGNVGGHGSCPKQNPTSGSVPDWERVEVVASPCWYDEYVLTVGSARTDGMPSEFTLGGPWVDVAVPAEAVVSLSPSGEGLVDQAPDDAAPQTISGTSYAAPLVAGIAALLRSAMPHLTARQVMKRIEDTALTPGSGWNPLVGQGIVDVVGALDGAAPDISRSSPAVRAVPPALERTSSGTGRRALAGAAVCMTAAAALISSARLRRRRDPVTLNGRGGTAERGSPR</sequence>
<comment type="similarity">
    <text evidence="2 11 12">Belongs to the peptidase S8 family.</text>
</comment>
<evidence type="ECO:0000259" key="14">
    <source>
        <dbReference type="Pfam" id="PF00082"/>
    </source>
</evidence>
<dbReference type="Gene3D" id="3.40.50.200">
    <property type="entry name" value="Peptidase S8/S53 domain"/>
    <property type="match status" value="1"/>
</dbReference>
<feature type="active site" description="Charge relay system" evidence="11">
    <location>
        <position position="339"/>
    </location>
</feature>
<name>A0A7G8PJZ4_9MYCO</name>
<dbReference type="InterPro" id="IPR023828">
    <property type="entry name" value="Peptidase_S8_Ser-AS"/>
</dbReference>
<dbReference type="InterPro" id="IPR023834">
    <property type="entry name" value="T7SS_pept_S8A_mycosin"/>
</dbReference>
<accession>A0A7G8PJZ4</accession>
<dbReference type="PANTHER" id="PTHR42884:SF14">
    <property type="entry name" value="NEUROENDOCRINE CONVERTASE 1"/>
    <property type="match status" value="1"/>
</dbReference>
<comment type="subcellular location">
    <subcellularLocation>
        <location evidence="1">Cell membrane</location>
        <topology evidence="1">Single-pass membrane protein</topology>
    </subcellularLocation>
</comment>
<evidence type="ECO:0000256" key="12">
    <source>
        <dbReference type="RuleBase" id="RU003355"/>
    </source>
</evidence>
<keyword evidence="8 11" id="KW-0720">Serine protease</keyword>
<keyword evidence="10" id="KW-0472">Membrane</keyword>
<dbReference type="Proteomes" id="UP000515498">
    <property type="component" value="Chromosome"/>
</dbReference>
<feature type="active site" description="Charge relay system" evidence="11">
    <location>
        <position position="107"/>
    </location>
</feature>
<keyword evidence="7 11" id="KW-0378">Hydrolase</keyword>
<feature type="chain" id="PRO_5028956238" evidence="13">
    <location>
        <begin position="43"/>
        <end position="468"/>
    </location>
</feature>
<evidence type="ECO:0000313" key="16">
    <source>
        <dbReference type="Proteomes" id="UP000515498"/>
    </source>
</evidence>
<keyword evidence="4 11" id="KW-0645">Protease</keyword>
<dbReference type="InterPro" id="IPR022398">
    <property type="entry name" value="Peptidase_S8_His-AS"/>
</dbReference>
<evidence type="ECO:0000256" key="4">
    <source>
        <dbReference type="ARBA" id="ARBA00022670"/>
    </source>
</evidence>
<evidence type="ECO:0000256" key="1">
    <source>
        <dbReference type="ARBA" id="ARBA00004162"/>
    </source>
</evidence>
<keyword evidence="9" id="KW-1133">Transmembrane helix</keyword>